<organism evidence="4 5">
    <name type="scientific">Pseudonocardia hispaniensis</name>
    <dbReference type="NCBI Taxonomy" id="904933"/>
    <lineage>
        <taxon>Bacteria</taxon>
        <taxon>Bacillati</taxon>
        <taxon>Actinomycetota</taxon>
        <taxon>Actinomycetes</taxon>
        <taxon>Pseudonocardiales</taxon>
        <taxon>Pseudonocardiaceae</taxon>
        <taxon>Pseudonocardia</taxon>
    </lineage>
</organism>
<feature type="compositionally biased region" description="Basic and acidic residues" evidence="1">
    <location>
        <begin position="750"/>
        <end position="760"/>
    </location>
</feature>
<name>A0ABW1J6M2_9PSEU</name>
<proteinExistence type="predicted"/>
<feature type="transmembrane region" description="Helical" evidence="2">
    <location>
        <begin position="719"/>
        <end position="740"/>
    </location>
</feature>
<evidence type="ECO:0000313" key="4">
    <source>
        <dbReference type="EMBL" id="MFC5996105.1"/>
    </source>
</evidence>
<feature type="chain" id="PRO_5046085956" evidence="3">
    <location>
        <begin position="25"/>
        <end position="799"/>
    </location>
</feature>
<dbReference type="Proteomes" id="UP001596302">
    <property type="component" value="Unassembled WGS sequence"/>
</dbReference>
<sequence length="799" mass="82183">MKLVAALAAIVLLLAGPLTGSALAATPASGAPAEAPVTGSPLVLTLEQVTPRLVTAEGPATITVTGTLTNTGPVAVDELEIRLQRGDALRTEGQIRTAIEDSAGTDAVIPQFADLPGVLEPQQRIPVRFSVPLRGGPGVGLALSQPGIYELLVNVNGVPDGNVRARLAAVRMLLPVLSLPPDPGVGTSPLEGSSARSPGIPFTMLYPIADAPRRLPGVPGEVTTLTDDDLADSFAPGGRLNGLVSALAQRAPVGSRVRESICLAIDPDLVLTAAAMRNGYQVRGPDGTLGPGRGAGAAGSWLDALVATARGGCVLALPVADADLVALTRGDLGELAARAVTDGRELVATALRTPVLDGTLWPADGLLDESTLAAVGTTSTAATRAFVLSAEGIEQGRAPATSGVVRIAVAQPGVTAVLTDPLLTRAAVGRTGIGSPQIVSNSMPTPSTAAGMSTPMSTQDVIGALLFRAQEGSKPGSSGPLVLAPPHQWAADGTGADALLSAVSRMLDEGLLQPRSLAAVVTAGPPADSRSRRLFYPVSAGAREIPPALIDRVRTTGDEINRLRGAAQSEPGVGASPADVFDPMLRATLRATSAAWRGRPDLAGRSEAMISDRIRELRSSVRVLEPPGPYSLGTNEAPLLLTVANGLPVAMTVLVELHSTAGLKVAPIPQQRVPPLGRIQVRVNAEVTRSGQFAVDATVRTPDGGSLGPPTRLQVRSTAYGTITVWLTAIAGVLLVVLVLRRMLRRFRGERSRPAPDHPRPGPADPHAGAPNPRAAASHPSHRNRPGPTTPRRVPTQRP</sequence>
<feature type="compositionally biased region" description="Low complexity" evidence="1">
    <location>
        <begin position="786"/>
        <end position="799"/>
    </location>
</feature>
<accession>A0ABW1J6M2</accession>
<dbReference type="Pfam" id="PF19516">
    <property type="entry name" value="DUF6049"/>
    <property type="match status" value="1"/>
</dbReference>
<dbReference type="EMBL" id="JBHSQW010000035">
    <property type="protein sequence ID" value="MFC5996105.1"/>
    <property type="molecule type" value="Genomic_DNA"/>
</dbReference>
<keyword evidence="2" id="KW-1133">Transmembrane helix</keyword>
<reference evidence="5" key="1">
    <citation type="journal article" date="2019" name="Int. J. Syst. Evol. Microbiol.">
        <title>The Global Catalogue of Microorganisms (GCM) 10K type strain sequencing project: providing services to taxonomists for standard genome sequencing and annotation.</title>
        <authorList>
            <consortium name="The Broad Institute Genomics Platform"/>
            <consortium name="The Broad Institute Genome Sequencing Center for Infectious Disease"/>
            <person name="Wu L."/>
            <person name="Ma J."/>
        </authorList>
    </citation>
    <scope>NUCLEOTIDE SEQUENCE [LARGE SCALE GENOMIC DNA]</scope>
    <source>
        <strain evidence="5">CCM 8391</strain>
    </source>
</reference>
<evidence type="ECO:0000256" key="2">
    <source>
        <dbReference type="SAM" id="Phobius"/>
    </source>
</evidence>
<protein>
    <submittedName>
        <fullName evidence="4">DUF6049 family protein</fullName>
    </submittedName>
</protein>
<evidence type="ECO:0000256" key="1">
    <source>
        <dbReference type="SAM" id="MobiDB-lite"/>
    </source>
</evidence>
<dbReference type="InterPro" id="IPR046112">
    <property type="entry name" value="DUF6049"/>
</dbReference>
<comment type="caution">
    <text evidence="4">The sequence shown here is derived from an EMBL/GenBank/DDBJ whole genome shotgun (WGS) entry which is preliminary data.</text>
</comment>
<dbReference type="RefSeq" id="WP_379586582.1">
    <property type="nucleotide sequence ID" value="NZ_JBHSQW010000035.1"/>
</dbReference>
<keyword evidence="2" id="KW-0472">Membrane</keyword>
<keyword evidence="2" id="KW-0812">Transmembrane</keyword>
<evidence type="ECO:0000313" key="5">
    <source>
        <dbReference type="Proteomes" id="UP001596302"/>
    </source>
</evidence>
<keyword evidence="5" id="KW-1185">Reference proteome</keyword>
<keyword evidence="3" id="KW-0732">Signal</keyword>
<gene>
    <name evidence="4" type="ORF">ACFQE5_18015</name>
</gene>
<feature type="signal peptide" evidence="3">
    <location>
        <begin position="1"/>
        <end position="24"/>
    </location>
</feature>
<evidence type="ECO:0000256" key="3">
    <source>
        <dbReference type="SAM" id="SignalP"/>
    </source>
</evidence>
<feature type="region of interest" description="Disordered" evidence="1">
    <location>
        <begin position="750"/>
        <end position="799"/>
    </location>
</feature>